<feature type="domain" description="Transglycosylase SLT" evidence="5">
    <location>
        <begin position="56"/>
        <end position="157"/>
    </location>
</feature>
<evidence type="ECO:0000313" key="7">
    <source>
        <dbReference type="Proteomes" id="UP000271227"/>
    </source>
</evidence>
<dbReference type="OrthoDB" id="9801695at2"/>
<evidence type="ECO:0000256" key="3">
    <source>
        <dbReference type="SAM" id="MobiDB-lite"/>
    </source>
</evidence>
<dbReference type="Gene3D" id="1.10.530.10">
    <property type="match status" value="1"/>
</dbReference>
<keyword evidence="4" id="KW-0732">Signal</keyword>
<organism evidence="6 7">
    <name type="scientific">Eilatimonas milleporae</name>
    <dbReference type="NCBI Taxonomy" id="911205"/>
    <lineage>
        <taxon>Bacteria</taxon>
        <taxon>Pseudomonadati</taxon>
        <taxon>Pseudomonadota</taxon>
        <taxon>Alphaproteobacteria</taxon>
        <taxon>Kordiimonadales</taxon>
        <taxon>Kordiimonadaceae</taxon>
        <taxon>Eilatimonas</taxon>
    </lineage>
</organism>
<comment type="similarity">
    <text evidence="2">Belongs to the virb1 family.</text>
</comment>
<keyword evidence="7" id="KW-1185">Reference proteome</keyword>
<feature type="region of interest" description="Disordered" evidence="3">
    <location>
        <begin position="212"/>
        <end position="253"/>
    </location>
</feature>
<evidence type="ECO:0000256" key="4">
    <source>
        <dbReference type="SAM" id="SignalP"/>
    </source>
</evidence>
<dbReference type="RefSeq" id="WP_121940118.1">
    <property type="nucleotide sequence ID" value="NZ_REFR01000015.1"/>
</dbReference>
<dbReference type="InParanoid" id="A0A3M0BWL3"/>
<protein>
    <submittedName>
        <fullName evidence="6">Transglycosylase-like protein with SLT domain</fullName>
    </submittedName>
</protein>
<evidence type="ECO:0000256" key="2">
    <source>
        <dbReference type="ARBA" id="ARBA00009387"/>
    </source>
</evidence>
<evidence type="ECO:0000313" key="6">
    <source>
        <dbReference type="EMBL" id="RMB01981.1"/>
    </source>
</evidence>
<dbReference type="AlphaFoldDB" id="A0A3M0BWL3"/>
<feature type="signal peptide" evidence="4">
    <location>
        <begin position="1"/>
        <end position="32"/>
    </location>
</feature>
<dbReference type="CDD" id="cd00254">
    <property type="entry name" value="LT-like"/>
    <property type="match status" value="1"/>
</dbReference>
<feature type="chain" id="PRO_5018257335" evidence="4">
    <location>
        <begin position="33"/>
        <end position="253"/>
    </location>
</feature>
<feature type="compositionally biased region" description="Polar residues" evidence="3">
    <location>
        <begin position="216"/>
        <end position="234"/>
    </location>
</feature>
<name>A0A3M0BWL3_9PROT</name>
<dbReference type="PANTHER" id="PTHR37423:SF2">
    <property type="entry name" value="MEMBRANE-BOUND LYTIC MUREIN TRANSGLYCOSYLASE C"/>
    <property type="match status" value="1"/>
</dbReference>
<dbReference type="EMBL" id="REFR01000015">
    <property type="protein sequence ID" value="RMB01981.1"/>
    <property type="molecule type" value="Genomic_DNA"/>
</dbReference>
<dbReference type="InterPro" id="IPR008258">
    <property type="entry name" value="Transglycosylase_SLT_dom_1"/>
</dbReference>
<dbReference type="Proteomes" id="UP000271227">
    <property type="component" value="Unassembled WGS sequence"/>
</dbReference>
<dbReference type="Pfam" id="PF01464">
    <property type="entry name" value="SLT"/>
    <property type="match status" value="1"/>
</dbReference>
<sequence>MLRLSQTARHLGAVRPAALVVAALFFSSPSAAVLQQTVDVSADAQATFYGAAIDGYIAEAAQRFAIPERWIRAVMQAESANDPRAVSSAGAMGLMQIMPGTWDELRARYGLGEDPFEPRNNILAGTAYLREMYDRFGAPGFLAAYNAGPERYAEHLATGRRLPHETHAYIAALAPAVTGAPTVPPQSERTTIVVDWRAAPLFVARIDQRSADQPIADQQESNGPSAQPAISNLLQPEERPTGLFIRPQAENSQ</sequence>
<dbReference type="SUPFAM" id="SSF53955">
    <property type="entry name" value="Lysozyme-like"/>
    <property type="match status" value="1"/>
</dbReference>
<dbReference type="InterPro" id="IPR023346">
    <property type="entry name" value="Lysozyme-like_dom_sf"/>
</dbReference>
<comment type="similarity">
    <text evidence="1">Belongs to the transglycosylase Slt family.</text>
</comment>
<dbReference type="PANTHER" id="PTHR37423">
    <property type="entry name" value="SOLUBLE LYTIC MUREIN TRANSGLYCOSYLASE-RELATED"/>
    <property type="match status" value="1"/>
</dbReference>
<accession>A0A3M0BWL3</accession>
<proteinExistence type="inferred from homology"/>
<evidence type="ECO:0000259" key="5">
    <source>
        <dbReference type="Pfam" id="PF01464"/>
    </source>
</evidence>
<evidence type="ECO:0000256" key="1">
    <source>
        <dbReference type="ARBA" id="ARBA00007734"/>
    </source>
</evidence>
<gene>
    <name evidence="6" type="ORF">BXY39_3491</name>
</gene>
<comment type="caution">
    <text evidence="6">The sequence shown here is derived from an EMBL/GenBank/DDBJ whole genome shotgun (WGS) entry which is preliminary data.</text>
</comment>
<reference evidence="6 7" key="1">
    <citation type="submission" date="2018-10" db="EMBL/GenBank/DDBJ databases">
        <title>Genomic Encyclopedia of Archaeal and Bacterial Type Strains, Phase II (KMG-II): from individual species to whole genera.</title>
        <authorList>
            <person name="Goeker M."/>
        </authorList>
    </citation>
    <scope>NUCLEOTIDE SEQUENCE [LARGE SCALE GENOMIC DNA]</scope>
    <source>
        <strain evidence="6 7">DSM 25217</strain>
    </source>
</reference>